<dbReference type="OrthoDB" id="6185169at2759"/>
<dbReference type="InterPro" id="IPR036236">
    <property type="entry name" value="Znf_C2H2_sf"/>
</dbReference>
<dbReference type="SUPFAM" id="SSF57667">
    <property type="entry name" value="beta-beta-alpha zinc fingers"/>
    <property type="match status" value="3"/>
</dbReference>
<evidence type="ECO:0000256" key="11">
    <source>
        <dbReference type="PROSITE-ProRule" id="PRU00042"/>
    </source>
</evidence>
<evidence type="ECO:0000256" key="1">
    <source>
        <dbReference type="ARBA" id="ARBA00004123"/>
    </source>
</evidence>
<keyword evidence="9" id="KW-0804">Transcription</keyword>
<evidence type="ECO:0000313" key="16">
    <source>
        <dbReference type="RefSeq" id="XP_055894462.1"/>
    </source>
</evidence>
<reference evidence="14 15" key="1">
    <citation type="submission" date="2025-04" db="UniProtKB">
        <authorList>
            <consortium name="RefSeq"/>
        </authorList>
    </citation>
    <scope>IDENTIFICATION</scope>
</reference>
<dbReference type="FunFam" id="3.30.160.60:FF:001480">
    <property type="entry name" value="Si:cabz01071911.3"/>
    <property type="match status" value="1"/>
</dbReference>
<dbReference type="PROSITE" id="PS00028">
    <property type="entry name" value="ZINC_FINGER_C2H2_1"/>
    <property type="match status" value="5"/>
</dbReference>
<evidence type="ECO:0000313" key="15">
    <source>
        <dbReference type="RefSeq" id="XP_055894461.1"/>
    </source>
</evidence>
<keyword evidence="4" id="KW-0677">Repeat</keyword>
<dbReference type="GO" id="GO:0043565">
    <property type="term" value="F:sequence-specific DNA binding"/>
    <property type="evidence" value="ECO:0007669"/>
    <property type="project" value="UniProtKB-ARBA"/>
</dbReference>
<dbReference type="PROSITE" id="PS50157">
    <property type="entry name" value="ZINC_FINGER_C2H2_2"/>
    <property type="match status" value="5"/>
</dbReference>
<dbReference type="OMA" id="QITHCEK"/>
<keyword evidence="8" id="KW-0238">DNA-binding</keyword>
<accession>A0A9W3B4Q4</accession>
<dbReference type="Gene3D" id="3.30.160.60">
    <property type="entry name" value="Classic Zinc Finger"/>
    <property type="match status" value="5"/>
</dbReference>
<dbReference type="RefSeq" id="XP_055894461.1">
    <property type="nucleotide sequence ID" value="XM_056038486.1"/>
</dbReference>
<evidence type="ECO:0000256" key="9">
    <source>
        <dbReference type="ARBA" id="ARBA00023163"/>
    </source>
</evidence>
<evidence type="ECO:0000313" key="17">
    <source>
        <dbReference type="RefSeq" id="XP_055894463.1"/>
    </source>
</evidence>
<feature type="domain" description="C2H2-type" evidence="12">
    <location>
        <begin position="286"/>
        <end position="313"/>
    </location>
</feature>
<dbReference type="AlphaFoldDB" id="A0A9W3B4Q4"/>
<dbReference type="RefSeq" id="XP_055894462.1">
    <property type="nucleotide sequence ID" value="XM_056038487.1"/>
</dbReference>
<keyword evidence="5 11" id="KW-0863">Zinc-finger</keyword>
<evidence type="ECO:0000256" key="7">
    <source>
        <dbReference type="ARBA" id="ARBA00023015"/>
    </source>
</evidence>
<keyword evidence="7" id="KW-0805">Transcription regulation</keyword>
<feature type="domain" description="C2H2-type" evidence="12">
    <location>
        <begin position="172"/>
        <end position="199"/>
    </location>
</feature>
<evidence type="ECO:0000313" key="14">
    <source>
        <dbReference type="RefSeq" id="XP_055894460.1"/>
    </source>
</evidence>
<dbReference type="GO" id="GO:0000981">
    <property type="term" value="F:DNA-binding transcription factor activity, RNA polymerase II-specific"/>
    <property type="evidence" value="ECO:0007669"/>
    <property type="project" value="TreeGrafter"/>
</dbReference>
<evidence type="ECO:0000313" key="13">
    <source>
        <dbReference type="Proteomes" id="UP001165740"/>
    </source>
</evidence>
<protein>
    <submittedName>
        <fullName evidence="14 15">Zinc finger protein 578-like</fullName>
    </submittedName>
</protein>
<dbReference type="Pfam" id="PF00096">
    <property type="entry name" value="zf-C2H2"/>
    <property type="match status" value="5"/>
</dbReference>
<dbReference type="GeneID" id="106051086"/>
<keyword evidence="3" id="KW-0479">Metal-binding</keyword>
<dbReference type="GO" id="GO:0045893">
    <property type="term" value="P:positive regulation of DNA-templated transcription"/>
    <property type="evidence" value="ECO:0007669"/>
    <property type="project" value="UniProtKB-ARBA"/>
</dbReference>
<dbReference type="InterPro" id="IPR013087">
    <property type="entry name" value="Znf_C2H2_type"/>
</dbReference>
<dbReference type="GO" id="GO:0005694">
    <property type="term" value="C:chromosome"/>
    <property type="evidence" value="ECO:0007669"/>
    <property type="project" value="UniProtKB-ARBA"/>
</dbReference>
<gene>
    <name evidence="14 15 16 17" type="primary">LOC106051086</name>
</gene>
<dbReference type="SMART" id="SM00355">
    <property type="entry name" value="ZnF_C2H2"/>
    <property type="match status" value="5"/>
</dbReference>
<evidence type="ECO:0000256" key="8">
    <source>
        <dbReference type="ARBA" id="ARBA00023125"/>
    </source>
</evidence>
<evidence type="ECO:0000259" key="12">
    <source>
        <dbReference type="PROSITE" id="PS50157"/>
    </source>
</evidence>
<evidence type="ECO:0000256" key="2">
    <source>
        <dbReference type="ARBA" id="ARBA00006991"/>
    </source>
</evidence>
<keyword evidence="10" id="KW-0539">Nucleus</keyword>
<feature type="domain" description="C2H2-type" evidence="12">
    <location>
        <begin position="258"/>
        <end position="285"/>
    </location>
</feature>
<dbReference type="RefSeq" id="XP_055894463.1">
    <property type="nucleotide sequence ID" value="XM_056038488.1"/>
</dbReference>
<comment type="similarity">
    <text evidence="2">Belongs to the krueppel C2H2-type zinc-finger protein family.</text>
</comment>
<feature type="domain" description="C2H2-type" evidence="12">
    <location>
        <begin position="230"/>
        <end position="257"/>
    </location>
</feature>
<evidence type="ECO:0000256" key="3">
    <source>
        <dbReference type="ARBA" id="ARBA00022723"/>
    </source>
</evidence>
<dbReference type="PANTHER" id="PTHR24394">
    <property type="entry name" value="ZINC FINGER PROTEIN"/>
    <property type="match status" value="1"/>
</dbReference>
<dbReference type="Proteomes" id="UP001165740">
    <property type="component" value="Chromosome 8"/>
</dbReference>
<evidence type="ECO:0000256" key="10">
    <source>
        <dbReference type="ARBA" id="ARBA00023242"/>
    </source>
</evidence>
<keyword evidence="13" id="KW-1185">Reference proteome</keyword>
<evidence type="ECO:0000256" key="4">
    <source>
        <dbReference type="ARBA" id="ARBA00022737"/>
    </source>
</evidence>
<evidence type="ECO:0000256" key="5">
    <source>
        <dbReference type="ARBA" id="ARBA00022771"/>
    </source>
</evidence>
<keyword evidence="6" id="KW-0862">Zinc</keyword>
<dbReference type="RefSeq" id="XP_055894460.1">
    <property type="nucleotide sequence ID" value="XM_056038485.1"/>
</dbReference>
<proteinExistence type="inferred from homology"/>
<name>A0A9W3B4Q4_BIOGL</name>
<organism evidence="13 15">
    <name type="scientific">Biomphalaria glabrata</name>
    <name type="common">Bloodfluke planorb</name>
    <name type="synonym">Freshwater snail</name>
    <dbReference type="NCBI Taxonomy" id="6526"/>
    <lineage>
        <taxon>Eukaryota</taxon>
        <taxon>Metazoa</taxon>
        <taxon>Spiralia</taxon>
        <taxon>Lophotrochozoa</taxon>
        <taxon>Mollusca</taxon>
        <taxon>Gastropoda</taxon>
        <taxon>Heterobranchia</taxon>
        <taxon>Euthyneura</taxon>
        <taxon>Panpulmonata</taxon>
        <taxon>Hygrophila</taxon>
        <taxon>Lymnaeoidea</taxon>
        <taxon>Planorbidae</taxon>
        <taxon>Biomphalaria</taxon>
    </lineage>
</organism>
<sequence>MDDIKQDFTSDLKNVIKIEMLESSIDPETQTSEDQILISSMMTDTEQDFTNDLKNVMKIEKLESSLHSETLEITSTGQTFEEFLAEGKERQKQMVNWNEENILMQDMHARNTPNKDYSAENSKSEAHNCSYNNRNQQLVFAEKKNDQFQRSIEIFSTLSKICNKIYSGKKLFKCKICQKEFNHSSNLKRHEIIHTGKKPFKCKICPKEFAQRSSLKYHENNHSGKKILKFKCKICQKEFTQSSSLKRHEIIHTDKKPFKCKICQKEFTQPSGLKLHEVLHSGKKPFKCKICQKEFTQPSNLKRHEIIHTVKKPFKCKICQKEFA</sequence>
<dbReference type="GO" id="GO:0008270">
    <property type="term" value="F:zinc ion binding"/>
    <property type="evidence" value="ECO:0007669"/>
    <property type="project" value="UniProtKB-KW"/>
</dbReference>
<feature type="domain" description="C2H2-type" evidence="12">
    <location>
        <begin position="200"/>
        <end position="227"/>
    </location>
</feature>
<dbReference type="FunFam" id="3.30.160.60:FF:000325">
    <property type="entry name" value="ZFP90 zinc finger protein"/>
    <property type="match status" value="2"/>
</dbReference>
<dbReference type="PANTHER" id="PTHR24394:SF44">
    <property type="entry name" value="ZINC FINGER PROTEIN 271-LIKE"/>
    <property type="match status" value="1"/>
</dbReference>
<dbReference type="GO" id="GO:0005634">
    <property type="term" value="C:nucleus"/>
    <property type="evidence" value="ECO:0007669"/>
    <property type="project" value="UniProtKB-SubCell"/>
</dbReference>
<comment type="subcellular location">
    <subcellularLocation>
        <location evidence="1">Nucleus</location>
    </subcellularLocation>
</comment>
<evidence type="ECO:0000256" key="6">
    <source>
        <dbReference type="ARBA" id="ARBA00022833"/>
    </source>
</evidence>
<dbReference type="FunFam" id="3.30.160.60:FF:001049">
    <property type="entry name" value="zinc finger protein 319"/>
    <property type="match status" value="1"/>
</dbReference>
<dbReference type="FunFam" id="3.30.160.60:FF:001732">
    <property type="entry name" value="Zgc:162936"/>
    <property type="match status" value="1"/>
</dbReference>